<comment type="caution">
    <text evidence="1">The sequence shown here is derived from an EMBL/GenBank/DDBJ whole genome shotgun (WGS) entry which is preliminary data.</text>
</comment>
<evidence type="ECO:0000313" key="1">
    <source>
        <dbReference type="EMBL" id="RIV36006.1"/>
    </source>
</evidence>
<dbReference type="Proteomes" id="UP000266067">
    <property type="component" value="Unassembled WGS sequence"/>
</dbReference>
<reference evidence="1 2" key="1">
    <citation type="submission" date="2018-08" db="EMBL/GenBank/DDBJ databases">
        <title>Proposal of Muricauda 72 sp.nov. and Muricauda NH166 sp.nov., isolated from seawater.</title>
        <authorList>
            <person name="Cheng H."/>
            <person name="Wu Y.-H."/>
            <person name="Guo L.-L."/>
            <person name="Xu X.-W."/>
        </authorList>
    </citation>
    <scope>NUCLEOTIDE SEQUENCE [LARGE SCALE GENOMIC DNA]</scope>
    <source>
        <strain evidence="1 2">KCTC 22173</strain>
    </source>
</reference>
<protein>
    <submittedName>
        <fullName evidence="1">Uncharacterized protein</fullName>
    </submittedName>
</protein>
<gene>
    <name evidence="1" type="ORF">D2V08_03405</name>
</gene>
<proteinExistence type="predicted"/>
<evidence type="ECO:0000313" key="2">
    <source>
        <dbReference type="Proteomes" id="UP000266067"/>
    </source>
</evidence>
<name>A0A3A1NAU7_9FLAO</name>
<dbReference type="PROSITE" id="PS51257">
    <property type="entry name" value="PROKAR_LIPOPROTEIN"/>
    <property type="match status" value="1"/>
</dbReference>
<accession>A0A3A1NAU7</accession>
<sequence>MRKINLTVLSILFLALGCDKSTDTIEPINDGGDSPEDEVSKDPSYIETIVFNPSTSGPFQIQGLDASNGHQYFIYDQSVWRIAPETDNSTPGAHCRGQPRLACYAKSNG</sequence>
<organism evidence="1 2">
    <name type="scientific">Flagellimonas lutimaris</name>
    <dbReference type="NCBI Taxonomy" id="475082"/>
    <lineage>
        <taxon>Bacteria</taxon>
        <taxon>Pseudomonadati</taxon>
        <taxon>Bacteroidota</taxon>
        <taxon>Flavobacteriia</taxon>
        <taxon>Flavobacteriales</taxon>
        <taxon>Flavobacteriaceae</taxon>
        <taxon>Flagellimonas</taxon>
    </lineage>
</organism>
<dbReference type="AlphaFoldDB" id="A0A3A1NAU7"/>
<dbReference type="EMBL" id="QXFH01000068">
    <property type="protein sequence ID" value="RIV36006.1"/>
    <property type="molecule type" value="Genomic_DNA"/>
</dbReference>
<keyword evidence="2" id="KW-1185">Reference proteome</keyword>
<dbReference type="RefSeq" id="WP_119606703.1">
    <property type="nucleotide sequence ID" value="NZ_QXFH01000068.1"/>
</dbReference>